<dbReference type="InterPro" id="IPR001841">
    <property type="entry name" value="Znf_RING"/>
</dbReference>
<dbReference type="AlphaFoldDB" id="A0A914V601"/>
<keyword evidence="4" id="KW-0732">Signal</keyword>
<keyword evidence="1 3" id="KW-0479">Metal-binding</keyword>
<sequence length="163" mass="18401">MPTAWTFTTCYICWLIPLCRHPLCSDEIAYLCPPLLTNWPYFEWTDKLVCRFNFGADPFVFPPEGIAFCCFNDFAELSDEQRVILPRRRKLELLRQFSVPEDSCHLCYSNTATITLSPCSHSGFCSVCAAQIDQCPLCRTKIAERLVNSEDAPVAAAVSSSVD</sequence>
<reference evidence="7" key="1">
    <citation type="submission" date="2022-11" db="UniProtKB">
        <authorList>
            <consortium name="WormBaseParasite"/>
        </authorList>
    </citation>
    <scope>IDENTIFICATION</scope>
</reference>
<dbReference type="GO" id="GO:0008270">
    <property type="term" value="F:zinc ion binding"/>
    <property type="evidence" value="ECO:0007669"/>
    <property type="project" value="UniProtKB-KW"/>
</dbReference>
<dbReference type="SMART" id="SM00184">
    <property type="entry name" value="RING"/>
    <property type="match status" value="1"/>
</dbReference>
<evidence type="ECO:0000256" key="1">
    <source>
        <dbReference type="ARBA" id="ARBA00022771"/>
    </source>
</evidence>
<feature type="domain" description="RING-type" evidence="5">
    <location>
        <begin position="104"/>
        <end position="139"/>
    </location>
</feature>
<evidence type="ECO:0000259" key="5">
    <source>
        <dbReference type="PROSITE" id="PS50089"/>
    </source>
</evidence>
<dbReference type="InterPro" id="IPR013083">
    <property type="entry name" value="Znf_RING/FYVE/PHD"/>
</dbReference>
<dbReference type="WBParaSite" id="PSAMB.scaffold157size70979.g2688.t1">
    <property type="protein sequence ID" value="PSAMB.scaffold157size70979.g2688.t1"/>
    <property type="gene ID" value="PSAMB.scaffold157size70979.g2688"/>
</dbReference>
<evidence type="ECO:0000256" key="2">
    <source>
        <dbReference type="ARBA" id="ARBA00022833"/>
    </source>
</evidence>
<dbReference type="SUPFAM" id="SSF57850">
    <property type="entry name" value="RING/U-box"/>
    <property type="match status" value="1"/>
</dbReference>
<evidence type="ECO:0000256" key="4">
    <source>
        <dbReference type="SAM" id="SignalP"/>
    </source>
</evidence>
<accession>A0A914V601</accession>
<keyword evidence="1 3" id="KW-0863">Zinc-finger</keyword>
<organism evidence="6 7">
    <name type="scientific">Plectus sambesii</name>
    <dbReference type="NCBI Taxonomy" id="2011161"/>
    <lineage>
        <taxon>Eukaryota</taxon>
        <taxon>Metazoa</taxon>
        <taxon>Ecdysozoa</taxon>
        <taxon>Nematoda</taxon>
        <taxon>Chromadorea</taxon>
        <taxon>Plectida</taxon>
        <taxon>Plectina</taxon>
        <taxon>Plectoidea</taxon>
        <taxon>Plectidae</taxon>
        <taxon>Plectus</taxon>
    </lineage>
</organism>
<protein>
    <submittedName>
        <fullName evidence="7">RING-type domain-containing protein</fullName>
    </submittedName>
</protein>
<dbReference type="Gene3D" id="3.30.40.10">
    <property type="entry name" value="Zinc/RING finger domain, C3HC4 (zinc finger)"/>
    <property type="match status" value="1"/>
</dbReference>
<feature type="chain" id="PRO_5036735599" evidence="4">
    <location>
        <begin position="26"/>
        <end position="163"/>
    </location>
</feature>
<feature type="signal peptide" evidence="4">
    <location>
        <begin position="1"/>
        <end position="25"/>
    </location>
</feature>
<evidence type="ECO:0000256" key="3">
    <source>
        <dbReference type="PROSITE-ProRule" id="PRU00175"/>
    </source>
</evidence>
<dbReference type="PROSITE" id="PS50089">
    <property type="entry name" value="ZF_RING_2"/>
    <property type="match status" value="1"/>
</dbReference>
<keyword evidence="2" id="KW-0862">Zinc</keyword>
<keyword evidence="6" id="KW-1185">Reference proteome</keyword>
<proteinExistence type="predicted"/>
<evidence type="ECO:0000313" key="6">
    <source>
        <dbReference type="Proteomes" id="UP000887566"/>
    </source>
</evidence>
<name>A0A914V601_9BILA</name>
<dbReference type="Pfam" id="PF13920">
    <property type="entry name" value="zf-C3HC4_3"/>
    <property type="match status" value="1"/>
</dbReference>
<evidence type="ECO:0000313" key="7">
    <source>
        <dbReference type="WBParaSite" id="PSAMB.scaffold157size70979.g2688.t1"/>
    </source>
</evidence>
<dbReference type="Proteomes" id="UP000887566">
    <property type="component" value="Unplaced"/>
</dbReference>